<organism evidence="2 3">
    <name type="scientific">Ephemerocybe angulata</name>
    <dbReference type="NCBI Taxonomy" id="980116"/>
    <lineage>
        <taxon>Eukaryota</taxon>
        <taxon>Fungi</taxon>
        <taxon>Dikarya</taxon>
        <taxon>Basidiomycota</taxon>
        <taxon>Agaricomycotina</taxon>
        <taxon>Agaricomycetes</taxon>
        <taxon>Agaricomycetidae</taxon>
        <taxon>Agaricales</taxon>
        <taxon>Agaricineae</taxon>
        <taxon>Psathyrellaceae</taxon>
        <taxon>Ephemerocybe</taxon>
    </lineage>
</organism>
<dbReference type="PRINTS" id="PR00081">
    <property type="entry name" value="GDHRDH"/>
</dbReference>
<dbReference type="Proteomes" id="UP000541558">
    <property type="component" value="Unassembled WGS sequence"/>
</dbReference>
<proteinExistence type="predicted"/>
<evidence type="ECO:0000313" key="3">
    <source>
        <dbReference type="Proteomes" id="UP000541558"/>
    </source>
</evidence>
<dbReference type="EMBL" id="JAACJK010000163">
    <property type="protein sequence ID" value="KAF5325749.1"/>
    <property type="molecule type" value="Genomic_DNA"/>
</dbReference>
<dbReference type="OrthoDB" id="542013at2759"/>
<accession>A0A8H5BMB3</accession>
<comment type="caution">
    <text evidence="2">The sequence shown here is derived from an EMBL/GenBank/DDBJ whole genome shotgun (WGS) entry which is preliminary data.</text>
</comment>
<dbReference type="PANTHER" id="PTHR43157">
    <property type="entry name" value="PHOSPHATIDYLINOSITOL-GLYCAN BIOSYNTHESIS CLASS F PROTEIN-RELATED"/>
    <property type="match status" value="1"/>
</dbReference>
<gene>
    <name evidence="2" type="ORF">D9611_000468</name>
</gene>
<dbReference type="AlphaFoldDB" id="A0A8H5BMB3"/>
<evidence type="ECO:0000313" key="2">
    <source>
        <dbReference type="EMBL" id="KAF5325749.1"/>
    </source>
</evidence>
<evidence type="ECO:0008006" key="4">
    <source>
        <dbReference type="Google" id="ProtNLM"/>
    </source>
</evidence>
<sequence length="380" mass="42270">MHVGTLTGLFPSIYATFISTIETAIQNGMKQTFFQLLSGQLRTVPPVVTADLSGKTVVVTGSNGGLGLEAAKHFARMKPGKLILAVRSESRGKAAADHRALKLPTIAEIKNETGFDAVEVWLLDQSRFSSVIAFADRFEKEDLRLDILVANAAIIPATYRTTEDGWEESLQVNDLSPSLLCLLLVPRMVETGKKYNTKPRIVTVSSGIHYLAEFNESVYDADSSWQALSREEYFNPKFNSDQRYFETKLLNVFFTRSLNSLVKDTPIIVNALSPGYCYSNIRRESKDGIVQAFVGWLMRKALAWTTEQGSRQLVYSAIGGSDNPDQLKGAYIDLHQVVEPTDHVIGFYGKQRGNKLWSDLVRELSKVDGRVGEIVRAYST</sequence>
<keyword evidence="1" id="KW-0560">Oxidoreductase</keyword>
<keyword evidence="3" id="KW-1185">Reference proteome</keyword>
<dbReference type="SUPFAM" id="SSF51735">
    <property type="entry name" value="NAD(P)-binding Rossmann-fold domains"/>
    <property type="match status" value="1"/>
</dbReference>
<dbReference type="Pfam" id="PF00106">
    <property type="entry name" value="adh_short"/>
    <property type="match status" value="1"/>
</dbReference>
<protein>
    <recommendedName>
        <fullName evidence="4">Short-chain dehydrogenase</fullName>
    </recommendedName>
</protein>
<dbReference type="InterPro" id="IPR002347">
    <property type="entry name" value="SDR_fam"/>
</dbReference>
<name>A0A8H5BMB3_9AGAR</name>
<dbReference type="GO" id="GO:0016491">
    <property type="term" value="F:oxidoreductase activity"/>
    <property type="evidence" value="ECO:0007669"/>
    <property type="project" value="UniProtKB-KW"/>
</dbReference>
<dbReference type="Gene3D" id="3.40.50.720">
    <property type="entry name" value="NAD(P)-binding Rossmann-like Domain"/>
    <property type="match status" value="1"/>
</dbReference>
<dbReference type="PANTHER" id="PTHR43157:SF31">
    <property type="entry name" value="PHOSPHATIDYLINOSITOL-GLYCAN BIOSYNTHESIS CLASS F PROTEIN"/>
    <property type="match status" value="1"/>
</dbReference>
<dbReference type="InterPro" id="IPR036291">
    <property type="entry name" value="NAD(P)-bd_dom_sf"/>
</dbReference>
<evidence type="ECO:0000256" key="1">
    <source>
        <dbReference type="ARBA" id="ARBA00023002"/>
    </source>
</evidence>
<reference evidence="2 3" key="1">
    <citation type="journal article" date="2020" name="ISME J.">
        <title>Uncovering the hidden diversity of litter-decomposition mechanisms in mushroom-forming fungi.</title>
        <authorList>
            <person name="Floudas D."/>
            <person name="Bentzer J."/>
            <person name="Ahren D."/>
            <person name="Johansson T."/>
            <person name="Persson P."/>
            <person name="Tunlid A."/>
        </authorList>
    </citation>
    <scope>NUCLEOTIDE SEQUENCE [LARGE SCALE GENOMIC DNA]</scope>
    <source>
        <strain evidence="2 3">CBS 175.51</strain>
    </source>
</reference>